<dbReference type="Pfam" id="PF13416">
    <property type="entry name" value="SBP_bac_8"/>
    <property type="match status" value="1"/>
</dbReference>
<proteinExistence type="predicted"/>
<dbReference type="PROSITE" id="PS51257">
    <property type="entry name" value="PROKAR_LIPOPROTEIN"/>
    <property type="match status" value="1"/>
</dbReference>
<dbReference type="OrthoDB" id="3239593at2"/>
<keyword evidence="2" id="KW-1185">Reference proteome</keyword>
<dbReference type="SUPFAM" id="SSF53850">
    <property type="entry name" value="Periplasmic binding protein-like II"/>
    <property type="match status" value="1"/>
</dbReference>
<dbReference type="Proteomes" id="UP000199300">
    <property type="component" value="Unassembled WGS sequence"/>
</dbReference>
<evidence type="ECO:0000313" key="2">
    <source>
        <dbReference type="Proteomes" id="UP000199300"/>
    </source>
</evidence>
<dbReference type="PANTHER" id="PTHR42779:SF1">
    <property type="entry name" value="PROTEIN YNJB"/>
    <property type="match status" value="1"/>
</dbReference>
<reference evidence="1 2" key="1">
    <citation type="submission" date="2016-10" db="EMBL/GenBank/DDBJ databases">
        <authorList>
            <person name="de Groot N.N."/>
        </authorList>
    </citation>
    <scope>NUCLEOTIDE SEQUENCE [LARGE SCALE GENOMIC DNA]</scope>
    <source>
        <strain evidence="1 2">CGMCC 1.10434</strain>
    </source>
</reference>
<dbReference type="RefSeq" id="WP_091495174.1">
    <property type="nucleotide sequence ID" value="NZ_FODJ01000002.1"/>
</dbReference>
<name>A0A1H8JUD5_9BACI</name>
<dbReference type="InterPro" id="IPR006059">
    <property type="entry name" value="SBP"/>
</dbReference>
<dbReference type="STRING" id="872970.SAMN04488134_10277"/>
<dbReference type="Gene3D" id="3.40.190.10">
    <property type="entry name" value="Periplasmic binding protein-like II"/>
    <property type="match status" value="1"/>
</dbReference>
<accession>A0A1H8JUD5</accession>
<gene>
    <name evidence="1" type="ORF">SAMN04488134_10277</name>
</gene>
<protein>
    <submittedName>
        <fullName evidence="1">Putative spermidine/putrescine transport system substrate-binding protein</fullName>
    </submittedName>
</protein>
<evidence type="ECO:0000313" key="1">
    <source>
        <dbReference type="EMBL" id="SEN84319.1"/>
    </source>
</evidence>
<sequence>MQQFRQVKKIGVVIGLILMGLILGACGEGEGANADGRTTISIYSTGSQNVEAYWETVIPMFEETQDEIEVNLVFIPSGTGGQSTMDRLIAAKQSNNDSGIDIYEGTLSDIIRSENEGGLFYQLDEEGIPNLSNIDESNLTGANNMAVPYRASSVVLAYNEDAVADVPDTAEELYQWIKDNPGRFAYNDPSTGGAGSSFVLTAVYNQLPDEAMNIQDESIMDDWAPGFALLRDLASSLYNDGIYPQKNQGTLDLLASSEVDMIPAWSDMALEQINTNMLPSSTKLKQINPAFTGGPSYLMIADNGVDERKQASEAFLDFVLTVEAQEVVIDQMYGYPGIRWDLLSEEDQERFSDVSDGYRIFNGGELSEELVKRWQREVAAQ</sequence>
<dbReference type="PANTHER" id="PTHR42779">
    <property type="entry name" value="PROTEIN YNJB"/>
    <property type="match status" value="1"/>
</dbReference>
<dbReference type="EMBL" id="FODJ01000002">
    <property type="protein sequence ID" value="SEN84319.1"/>
    <property type="molecule type" value="Genomic_DNA"/>
</dbReference>
<organism evidence="1 2">
    <name type="scientific">Amphibacillus marinus</name>
    <dbReference type="NCBI Taxonomy" id="872970"/>
    <lineage>
        <taxon>Bacteria</taxon>
        <taxon>Bacillati</taxon>
        <taxon>Bacillota</taxon>
        <taxon>Bacilli</taxon>
        <taxon>Bacillales</taxon>
        <taxon>Bacillaceae</taxon>
        <taxon>Amphibacillus</taxon>
    </lineage>
</organism>
<dbReference type="AlphaFoldDB" id="A0A1H8JUD5"/>